<dbReference type="EMBL" id="OOIL02003946">
    <property type="protein sequence ID" value="VFQ90051.1"/>
    <property type="molecule type" value="Genomic_DNA"/>
</dbReference>
<accession>A0A484MM58</accession>
<evidence type="ECO:0000313" key="2">
    <source>
        <dbReference type="Proteomes" id="UP000595140"/>
    </source>
</evidence>
<dbReference type="AlphaFoldDB" id="A0A484MM58"/>
<protein>
    <submittedName>
        <fullName evidence="1">Uncharacterized protein</fullName>
    </submittedName>
</protein>
<dbReference type="Proteomes" id="UP000595140">
    <property type="component" value="Unassembled WGS sequence"/>
</dbReference>
<sequence>MPPGSFVATFIAATSGGQLWLESTEAAHRVCHCGNSSLPLRSGLTGNDQETRHCHYQRFMVVDVTTIEFTIVAIHRGRSGYDRCRFTLETTLPMSPTGHYHHWRIIHLDLPLSHMSTTTLLKSATSATEEDWDTGPDLERWLLHRSCSV</sequence>
<keyword evidence="2" id="KW-1185">Reference proteome</keyword>
<proteinExistence type="predicted"/>
<reference evidence="1 2" key="1">
    <citation type="submission" date="2018-04" db="EMBL/GenBank/DDBJ databases">
        <authorList>
            <person name="Vogel A."/>
        </authorList>
    </citation>
    <scope>NUCLEOTIDE SEQUENCE [LARGE SCALE GENOMIC DNA]</scope>
</reference>
<organism evidence="1 2">
    <name type="scientific">Cuscuta campestris</name>
    <dbReference type="NCBI Taxonomy" id="132261"/>
    <lineage>
        <taxon>Eukaryota</taxon>
        <taxon>Viridiplantae</taxon>
        <taxon>Streptophyta</taxon>
        <taxon>Embryophyta</taxon>
        <taxon>Tracheophyta</taxon>
        <taxon>Spermatophyta</taxon>
        <taxon>Magnoliopsida</taxon>
        <taxon>eudicotyledons</taxon>
        <taxon>Gunneridae</taxon>
        <taxon>Pentapetalae</taxon>
        <taxon>asterids</taxon>
        <taxon>lamiids</taxon>
        <taxon>Solanales</taxon>
        <taxon>Convolvulaceae</taxon>
        <taxon>Cuscuteae</taxon>
        <taxon>Cuscuta</taxon>
        <taxon>Cuscuta subgen. Grammica</taxon>
        <taxon>Cuscuta sect. Cleistogrammica</taxon>
    </lineage>
</organism>
<gene>
    <name evidence="1" type="ORF">CCAM_LOCUS31827</name>
</gene>
<name>A0A484MM58_9ASTE</name>
<evidence type="ECO:0000313" key="1">
    <source>
        <dbReference type="EMBL" id="VFQ90051.1"/>
    </source>
</evidence>